<comment type="cofactor">
    <cofactor evidence="1">
        <name>Ca(2+)</name>
        <dbReference type="ChEBI" id="CHEBI:29108"/>
    </cofactor>
</comment>
<evidence type="ECO:0000256" key="1">
    <source>
        <dbReference type="ARBA" id="ARBA00001913"/>
    </source>
</evidence>
<dbReference type="PANTHER" id="PTHR11122">
    <property type="entry name" value="APOSPORY-ASSOCIATED PROTEIN C-RELATED"/>
    <property type="match status" value="1"/>
</dbReference>
<dbReference type="SUPFAM" id="SSF74650">
    <property type="entry name" value="Galactose mutarotase-like"/>
    <property type="match status" value="1"/>
</dbReference>
<evidence type="ECO:0000256" key="3">
    <source>
        <dbReference type="ARBA" id="ARBA00022837"/>
    </source>
</evidence>
<dbReference type="RefSeq" id="WP_229665879.1">
    <property type="nucleotide sequence ID" value="NZ_BMJE01000001.1"/>
</dbReference>
<evidence type="ECO:0000313" key="4">
    <source>
        <dbReference type="EMBL" id="GGB68223.1"/>
    </source>
</evidence>
<dbReference type="EMBL" id="BMJE01000001">
    <property type="protein sequence ID" value="GGB68223.1"/>
    <property type="molecule type" value="Genomic_DNA"/>
</dbReference>
<dbReference type="Proteomes" id="UP000615760">
    <property type="component" value="Unassembled WGS sequence"/>
</dbReference>
<proteinExistence type="predicted"/>
<name>A0ABQ1JJC0_9FLAO</name>
<evidence type="ECO:0000313" key="5">
    <source>
        <dbReference type="Proteomes" id="UP000615760"/>
    </source>
</evidence>
<keyword evidence="3" id="KW-0106">Calcium</keyword>
<keyword evidence="5" id="KW-1185">Reference proteome</keyword>
<protein>
    <submittedName>
        <fullName evidence="4">Aldose 1-epimerase</fullName>
    </submittedName>
</protein>
<dbReference type="InterPro" id="IPR037481">
    <property type="entry name" value="LacX"/>
</dbReference>
<dbReference type="InterPro" id="IPR014718">
    <property type="entry name" value="GH-type_carb-bd"/>
</dbReference>
<evidence type="ECO:0000256" key="2">
    <source>
        <dbReference type="ARBA" id="ARBA00011245"/>
    </source>
</evidence>
<dbReference type="PANTHER" id="PTHR11122:SF13">
    <property type="entry name" value="GLUCOSE-6-PHOSPHATE 1-EPIMERASE"/>
    <property type="match status" value="1"/>
</dbReference>
<gene>
    <name evidence="4" type="ORF">GCM10007424_05280</name>
</gene>
<dbReference type="Gene3D" id="2.70.98.10">
    <property type="match status" value="1"/>
</dbReference>
<sequence>MVTIRNNHLKAVINPKGAELVSLKNKDGKEYMWEGNPEFWGKHSPVLFPIVGALKNDTYTYNDKEYKLSRHGFARDNEFKVKEQQLDNVVFSLKANDDTRAVYPFDFELELKYTLGTTSLIIEYIVHNNSSEKMPFSIGAHPAFALPGNFEDYSLSFEKEEKLTSYPLQENLLSQTTVAVPTVDKKLNLNHKLFANDALVFKQLNSKSLAIEKNDEVFLKINFEDFPHLGIWTKPGAPFLCIEPWQGYADSVNTTGNIFEKEGIIVLDEKEKISKSFSIEVLG</sequence>
<accession>A0ABQ1JJC0</accession>
<comment type="subunit">
    <text evidence="2">Monomer.</text>
</comment>
<organism evidence="4 5">
    <name type="scientific">Flavobacterium suaedae</name>
    <dbReference type="NCBI Taxonomy" id="1767027"/>
    <lineage>
        <taxon>Bacteria</taxon>
        <taxon>Pseudomonadati</taxon>
        <taxon>Bacteroidota</taxon>
        <taxon>Flavobacteriia</taxon>
        <taxon>Flavobacteriales</taxon>
        <taxon>Flavobacteriaceae</taxon>
        <taxon>Flavobacterium</taxon>
    </lineage>
</organism>
<reference evidence="5" key="1">
    <citation type="journal article" date="2019" name="Int. J. Syst. Evol. Microbiol.">
        <title>The Global Catalogue of Microorganisms (GCM) 10K type strain sequencing project: providing services to taxonomists for standard genome sequencing and annotation.</title>
        <authorList>
            <consortium name="The Broad Institute Genomics Platform"/>
            <consortium name="The Broad Institute Genome Sequencing Center for Infectious Disease"/>
            <person name="Wu L."/>
            <person name="Ma J."/>
        </authorList>
    </citation>
    <scope>NUCLEOTIDE SEQUENCE [LARGE SCALE GENOMIC DNA]</scope>
    <source>
        <strain evidence="5">CGMCC 1.15461</strain>
    </source>
</reference>
<comment type="caution">
    <text evidence="4">The sequence shown here is derived from an EMBL/GenBank/DDBJ whole genome shotgun (WGS) entry which is preliminary data.</text>
</comment>
<dbReference type="InterPro" id="IPR008183">
    <property type="entry name" value="Aldose_1/G6P_1-epimerase"/>
</dbReference>
<dbReference type="InterPro" id="IPR011013">
    <property type="entry name" value="Gal_mutarotase_sf_dom"/>
</dbReference>
<dbReference type="Pfam" id="PF01263">
    <property type="entry name" value="Aldose_epim"/>
    <property type="match status" value="1"/>
</dbReference>
<dbReference type="CDD" id="cd09024">
    <property type="entry name" value="Aldose_epim_lacX"/>
    <property type="match status" value="1"/>
</dbReference>